<proteinExistence type="predicted"/>
<sequence length="389" mass="43767">MSTEKGTYHRSDFAIDPHNVEISVETLTRPSQEHQIYTSEQLGSHFLAELAVVFSFPRMRCKDEEHMISFVDEYYDKLVTKAVFTHVPSGVSFSLDAGSIELSNNFLGRRGPLPMPEEGNLIPSHNVKVPLLFPFCKNNDGSFPLIYSREEVTGKPFEVSIEVANMSNIIEVTEYDTEGEYSIPFSPNLFKGSITPKIKVTAELRTETDRNQANTHFAKLPRDIHYPVMTLKGTDYGVEKSFECVVQNKGDMCLGIFWLVQAVNENGDIVDDGSEPMKMCTLKTGDHKTIVKEAFPEETRNYPGKLSIPYRKKGIHAIPLSVKPIRQRNCHPLRGTSEKTLTLSMKFKKRSGIKYRVLVYVLASTTLTILGSKEKGCTFNYNAGNTTDS</sequence>
<dbReference type="AlphaFoldDB" id="A0A6C0JTB2"/>
<protein>
    <submittedName>
        <fullName evidence="1">Uncharacterized protein</fullName>
    </submittedName>
</protein>
<accession>A0A6C0JTB2</accession>
<organism evidence="1">
    <name type="scientific">viral metagenome</name>
    <dbReference type="NCBI Taxonomy" id="1070528"/>
    <lineage>
        <taxon>unclassified sequences</taxon>
        <taxon>metagenomes</taxon>
        <taxon>organismal metagenomes</taxon>
    </lineage>
</organism>
<evidence type="ECO:0000313" key="1">
    <source>
        <dbReference type="EMBL" id="QHU08613.1"/>
    </source>
</evidence>
<dbReference type="EMBL" id="MN740698">
    <property type="protein sequence ID" value="QHU08613.1"/>
    <property type="molecule type" value="Genomic_DNA"/>
</dbReference>
<name>A0A6C0JTB2_9ZZZZ</name>
<reference evidence="1" key="1">
    <citation type="journal article" date="2020" name="Nature">
        <title>Giant virus diversity and host interactions through global metagenomics.</title>
        <authorList>
            <person name="Schulz F."/>
            <person name="Roux S."/>
            <person name="Paez-Espino D."/>
            <person name="Jungbluth S."/>
            <person name="Walsh D.A."/>
            <person name="Denef V.J."/>
            <person name="McMahon K.D."/>
            <person name="Konstantinidis K.T."/>
            <person name="Eloe-Fadrosh E.A."/>
            <person name="Kyrpides N.C."/>
            <person name="Woyke T."/>
        </authorList>
    </citation>
    <scope>NUCLEOTIDE SEQUENCE</scope>
    <source>
        <strain evidence="1">GVMAG-S-1063924-116</strain>
    </source>
</reference>